<protein>
    <submittedName>
        <fullName evidence="1">Uncharacterized protein</fullName>
    </submittedName>
</protein>
<evidence type="ECO:0000313" key="2">
    <source>
        <dbReference type="Proteomes" id="UP000216752"/>
    </source>
</evidence>
<name>A0ABZ3ISR1_9FIRM</name>
<sequence length="216" mass="24621">MNKIKLLYDVVNTLREKDVLRGVATGQVQKDQARIFYVKNEFEKNLLTKQTKANITTEVDYEGKQVKHQSITEFTNLCHGGQHHKLFKHMHPGSCGGLKKKLTKLAFILHLLNSLKAEEQSDKTTLVTLEITELPEDIKALLQERMSSTDSCHNHGPHCFVKELCSIEKGNFSLAMSVNKDNEIEKIVIIFEGTQHNEQDEQHSLSINAELQLNEQ</sequence>
<dbReference type="EMBL" id="CP155573">
    <property type="protein sequence ID" value="XFO68463.1"/>
    <property type="molecule type" value="Genomic_DNA"/>
</dbReference>
<proteinExistence type="predicted"/>
<keyword evidence="2" id="KW-1185">Reference proteome</keyword>
<gene>
    <name evidence="1" type="ORF">SPSIL_046860</name>
</gene>
<dbReference type="Proteomes" id="UP000216752">
    <property type="component" value="Chromosome"/>
</dbReference>
<dbReference type="RefSeq" id="WP_094602608.1">
    <property type="nucleotide sequence ID" value="NZ_CP155573.1"/>
</dbReference>
<evidence type="ECO:0000313" key="1">
    <source>
        <dbReference type="EMBL" id="XFO68463.1"/>
    </source>
</evidence>
<organism evidence="1 2">
    <name type="scientific">Sporomusa silvacetica DSM 10669</name>
    <dbReference type="NCBI Taxonomy" id="1123289"/>
    <lineage>
        <taxon>Bacteria</taxon>
        <taxon>Bacillati</taxon>
        <taxon>Bacillota</taxon>
        <taxon>Negativicutes</taxon>
        <taxon>Selenomonadales</taxon>
        <taxon>Sporomusaceae</taxon>
        <taxon>Sporomusa</taxon>
    </lineage>
</organism>
<reference evidence="1" key="1">
    <citation type="submission" date="2024-05" db="EMBL/GenBank/DDBJ databases">
        <title>Isolation and characterization of Sporomusa carbonis sp. nov., a carboxydotrophic hydrogenogen in the genus of Sporomusa isolated from a charcoal burning pile.</title>
        <authorList>
            <person name="Boeer T."/>
            <person name="Rosenbaum F."/>
            <person name="Eysell L."/>
            <person name="Mueller V."/>
            <person name="Daniel R."/>
            <person name="Poehlein A."/>
        </authorList>
    </citation>
    <scope>NUCLEOTIDE SEQUENCE [LARGE SCALE GENOMIC DNA]</scope>
    <source>
        <strain evidence="1">DSM 10669</strain>
    </source>
</reference>
<accession>A0ABZ3ISR1</accession>